<reference evidence="1 2" key="1">
    <citation type="submission" date="2019-05" db="EMBL/GenBank/DDBJ databases">
        <authorList>
            <person name="Lee S.D."/>
        </authorList>
    </citation>
    <scope>NUCLEOTIDE SEQUENCE [LARGE SCALE GENOMIC DNA]</scope>
    <source>
        <strain evidence="1 2">C5-26</strain>
    </source>
</reference>
<evidence type="ECO:0000313" key="2">
    <source>
        <dbReference type="Proteomes" id="UP000320244"/>
    </source>
</evidence>
<reference evidence="1 2" key="2">
    <citation type="submission" date="2019-08" db="EMBL/GenBank/DDBJ databases">
        <title>Jejuicoccus antrihumi gen. nov., sp. nov., a new member of the family Dermacoccaceae isolated from a cave.</title>
        <authorList>
            <person name="Schumann P."/>
            <person name="Kim I.S."/>
        </authorList>
    </citation>
    <scope>NUCLEOTIDE SEQUENCE [LARGE SCALE GENOMIC DNA]</scope>
    <source>
        <strain evidence="1 2">C5-26</strain>
    </source>
</reference>
<dbReference type="EMBL" id="VCQV01000048">
    <property type="protein sequence ID" value="TWP33140.1"/>
    <property type="molecule type" value="Genomic_DNA"/>
</dbReference>
<accession>A0A563DSB6</accession>
<organism evidence="1 2">
    <name type="scientific">Leekyejoonella antrihumi</name>
    <dbReference type="NCBI Taxonomy" id="1660198"/>
    <lineage>
        <taxon>Bacteria</taxon>
        <taxon>Bacillati</taxon>
        <taxon>Actinomycetota</taxon>
        <taxon>Actinomycetes</taxon>
        <taxon>Micrococcales</taxon>
        <taxon>Dermacoccaceae</taxon>
        <taxon>Leekyejoonella</taxon>
    </lineage>
</organism>
<keyword evidence="2" id="KW-1185">Reference proteome</keyword>
<evidence type="ECO:0000313" key="1">
    <source>
        <dbReference type="EMBL" id="TWP33140.1"/>
    </source>
</evidence>
<proteinExistence type="predicted"/>
<comment type="caution">
    <text evidence="1">The sequence shown here is derived from an EMBL/GenBank/DDBJ whole genome shotgun (WGS) entry which is preliminary data.</text>
</comment>
<dbReference type="AlphaFoldDB" id="A0A563DSB6"/>
<dbReference type="RefSeq" id="WP_146320678.1">
    <property type="nucleotide sequence ID" value="NZ_VCQV01000048.1"/>
</dbReference>
<name>A0A563DSB6_9MICO</name>
<sequence>MAMQLLGMALARCSRRERKRLGNIPCIVQHVQQLNAATSIDSILGPMITFDEACLQWTRFISRACFMFWEGKCDASVSRSSAQMLLRDAVQWIAFDDNVAYESARNTYARWKGRPEDVEVAHYYLLSFSMQVFVLLHELGHVYLGHADGRSLDLELSRSRELEADEFALQRISGSEVYEFDFMAIDIFLRTCALIETVNPSFHAPSHPTWKDRWRQFQKTASDHPKADHVAALDEVEDLFSKDIAPLFATNGKVTKKTGEKPLHLRGPGVDHSDGLAMNVIIPKVSTRSPRKGAAFFKDNQ</sequence>
<dbReference type="Proteomes" id="UP000320244">
    <property type="component" value="Unassembled WGS sequence"/>
</dbReference>
<gene>
    <name evidence="1" type="ORF">FGL98_22350</name>
</gene>
<protein>
    <submittedName>
        <fullName evidence="1">Uncharacterized protein</fullName>
    </submittedName>
</protein>